<dbReference type="Pfam" id="PF13499">
    <property type="entry name" value="EF-hand_7"/>
    <property type="match status" value="1"/>
</dbReference>
<dbReference type="InterPro" id="IPR028846">
    <property type="entry name" value="Recoverin"/>
</dbReference>
<dbReference type="Gene3D" id="1.10.238.10">
    <property type="entry name" value="EF-hand"/>
    <property type="match status" value="1"/>
</dbReference>
<dbReference type="PANTHER" id="PTHR23055">
    <property type="entry name" value="CALCIUM BINDING PROTEINS"/>
    <property type="match status" value="1"/>
</dbReference>
<keyword evidence="3" id="KW-0106">Calcium</keyword>
<keyword evidence="2" id="KW-0677">Repeat</keyword>
<gene>
    <name evidence="5" type="primary">KCNIP2</name>
    <name evidence="5" type="ORF">T4B_347</name>
</gene>
<evidence type="ECO:0000256" key="3">
    <source>
        <dbReference type="ARBA" id="ARBA00022837"/>
    </source>
</evidence>
<dbReference type="PROSITE" id="PS50222">
    <property type="entry name" value="EF_HAND_2"/>
    <property type="match status" value="1"/>
</dbReference>
<dbReference type="GO" id="GO:0005509">
    <property type="term" value="F:calcium ion binding"/>
    <property type="evidence" value="ECO:0007669"/>
    <property type="project" value="InterPro"/>
</dbReference>
<accession>A0A0V1J9U9</accession>
<feature type="domain" description="EF-hand" evidence="4">
    <location>
        <begin position="151"/>
        <end position="186"/>
    </location>
</feature>
<dbReference type="Proteomes" id="UP000054805">
    <property type="component" value="Unassembled WGS sequence"/>
</dbReference>
<evidence type="ECO:0000256" key="2">
    <source>
        <dbReference type="ARBA" id="ARBA00022737"/>
    </source>
</evidence>
<dbReference type="SUPFAM" id="SSF47473">
    <property type="entry name" value="EF-hand"/>
    <property type="match status" value="1"/>
</dbReference>
<dbReference type="AlphaFoldDB" id="A0A0V1J9U9"/>
<comment type="caution">
    <text evidence="5">The sequence shown here is derived from an EMBL/GenBank/DDBJ whole genome shotgun (WGS) entry which is preliminary data.</text>
</comment>
<dbReference type="PANTHER" id="PTHR23055:SF167">
    <property type="entry name" value="EF-HAND DOMAIN-CONTAINING PROTEIN"/>
    <property type="match status" value="1"/>
</dbReference>
<dbReference type="InterPro" id="IPR018247">
    <property type="entry name" value="EF_Hand_1_Ca_BS"/>
</dbReference>
<evidence type="ECO:0000313" key="6">
    <source>
        <dbReference type="Proteomes" id="UP000054805"/>
    </source>
</evidence>
<keyword evidence="1" id="KW-0479">Metal-binding</keyword>
<protein>
    <submittedName>
        <fullName evidence="5">Kv channel-interacting protein 2</fullName>
    </submittedName>
</protein>
<dbReference type="PROSITE" id="PS00018">
    <property type="entry name" value="EF_HAND_1"/>
    <property type="match status" value="1"/>
</dbReference>
<sequence>MVKRAAPACGIYILTELVHYIQSASVKGHDIPAKSRVRIVHFFYNIPKFSHRKEIYEPIRLNLLPPEELSCLFDVTRQIHELSNLYIHLKQAFPNGIITRKQFRRTFAEVFPNSVSFTYADNIFNSLGGENSDYLELLRIMVPLSKLYYGTAEDKIRWLFHLYDFNKDQVISDSDLLVIVTSIYELNGVDVTFERNQTAINWHIKQILAKLDERGEGAIGEQQFIDVCMQDMQLLHSISSLDWLIL</sequence>
<organism evidence="5 6">
    <name type="scientific">Trichinella pseudospiralis</name>
    <name type="common">Parasitic roundworm</name>
    <dbReference type="NCBI Taxonomy" id="6337"/>
    <lineage>
        <taxon>Eukaryota</taxon>
        <taxon>Metazoa</taxon>
        <taxon>Ecdysozoa</taxon>
        <taxon>Nematoda</taxon>
        <taxon>Enoplea</taxon>
        <taxon>Dorylaimia</taxon>
        <taxon>Trichinellida</taxon>
        <taxon>Trichinellidae</taxon>
        <taxon>Trichinella</taxon>
    </lineage>
</organism>
<dbReference type="PRINTS" id="PR00450">
    <property type="entry name" value="RECOVERIN"/>
</dbReference>
<evidence type="ECO:0000313" key="5">
    <source>
        <dbReference type="EMBL" id="KRZ31766.1"/>
    </source>
</evidence>
<dbReference type="InterPro" id="IPR002048">
    <property type="entry name" value="EF_hand_dom"/>
</dbReference>
<evidence type="ECO:0000259" key="4">
    <source>
        <dbReference type="PROSITE" id="PS50222"/>
    </source>
</evidence>
<evidence type="ECO:0000256" key="1">
    <source>
        <dbReference type="ARBA" id="ARBA00022723"/>
    </source>
</evidence>
<dbReference type="EMBL" id="JYDS01000022">
    <property type="protein sequence ID" value="KRZ31766.1"/>
    <property type="molecule type" value="Genomic_DNA"/>
</dbReference>
<keyword evidence="6" id="KW-1185">Reference proteome</keyword>
<dbReference type="InterPro" id="IPR011992">
    <property type="entry name" value="EF-hand-dom_pair"/>
</dbReference>
<reference evidence="5 6" key="1">
    <citation type="submission" date="2015-01" db="EMBL/GenBank/DDBJ databases">
        <title>Evolution of Trichinella species and genotypes.</title>
        <authorList>
            <person name="Korhonen P.K."/>
            <person name="Edoardo P."/>
            <person name="Giuseppe L.R."/>
            <person name="Gasser R.B."/>
        </authorList>
    </citation>
    <scope>NUCLEOTIDE SEQUENCE [LARGE SCALE GENOMIC DNA]</scope>
    <source>
        <strain evidence="5">ISS588</strain>
    </source>
</reference>
<name>A0A0V1J9U9_TRIPS</name>
<proteinExistence type="predicted"/>